<dbReference type="EMBL" id="KF900998">
    <property type="protein sequence ID" value="AIF14330.1"/>
    <property type="molecule type" value="Genomic_DNA"/>
</dbReference>
<keyword evidence="1" id="KW-0812">Transmembrane</keyword>
<dbReference type="SUPFAM" id="SSF63829">
    <property type="entry name" value="Calcium-dependent phosphotriesterase"/>
    <property type="match status" value="1"/>
</dbReference>
<keyword evidence="1" id="KW-1133">Transmembrane helix</keyword>
<dbReference type="InterPro" id="IPR015943">
    <property type="entry name" value="WD40/YVTN_repeat-like_dom_sf"/>
</dbReference>
<feature type="transmembrane region" description="Helical" evidence="1">
    <location>
        <begin position="7"/>
        <end position="27"/>
    </location>
</feature>
<dbReference type="AlphaFoldDB" id="A0A075HGK5"/>
<name>A0A075HGK5_9ARCH</name>
<sequence length="584" mass="64948">MKTRKKGILFFAIVAFIMLSSAVMIAINPGQWFGDSSLGDGLQMPTAEELDAFDPDALGLELGFSDDEALQFCSTNEQARSNEYVKEYKIPTACTQPLAITVDHNGIVWFAQTNTGKIAKFDPLTETFTEYDNPVWKKVEKIFIASAIENNIEPTKLRSMMWGIDYFPDGSIWFTDERTDAIWKFSIDAESYDRISYSQTGEGESSLPQKLVIEGSKIIINDFAGGRLSFLDYAQDKQGLRHYAIPSIVEGAVTSDFAIDSDKNVWYTNWIPSGAGILVKFDYPKYEFQLTQGEVTQGLIIADFVEWYNFPGGLTTPNGVTVGPDQKIWIADTSSNYFFSFDPETEEFTKYTTSIPTIDSYGNASDVIKNPVSRPYWIEHYDGNLIMNEQTANRIGVFNPSSETLVEYTVPSRNPNWSDCEGIDYCGVAQVFDFASYGEKIWFTEWVENNIGVVDTSIPLPFSIEIDLGGTPIPDSFFLPRISSHQEITMSKGQTYSLKLISTTTPSWTGEVIEASINSASTSTFSDITITPELNNLLLSDDPTTVSIQISVSEHALSGTQKILLGAYTDDIAISQFITVIIVG</sequence>
<protein>
    <recommendedName>
        <fullName evidence="3">Streptogramin lyase</fullName>
    </recommendedName>
</protein>
<evidence type="ECO:0000256" key="1">
    <source>
        <dbReference type="SAM" id="Phobius"/>
    </source>
</evidence>
<dbReference type="PANTHER" id="PTHR40274">
    <property type="entry name" value="VIRGINIAMYCIN B LYASE"/>
    <property type="match status" value="1"/>
</dbReference>
<organism evidence="2">
    <name type="scientific">uncultured marine thaumarchaeote KM3_67_A06</name>
    <dbReference type="NCBI Taxonomy" id="1456231"/>
    <lineage>
        <taxon>Archaea</taxon>
        <taxon>Nitrososphaerota</taxon>
        <taxon>environmental samples</taxon>
    </lineage>
</organism>
<dbReference type="Gene3D" id="2.130.10.10">
    <property type="entry name" value="YVTN repeat-like/Quinoprotein amine dehydrogenase"/>
    <property type="match status" value="2"/>
</dbReference>
<evidence type="ECO:0000313" key="2">
    <source>
        <dbReference type="EMBL" id="AIF14330.1"/>
    </source>
</evidence>
<evidence type="ECO:0008006" key="3">
    <source>
        <dbReference type="Google" id="ProtNLM"/>
    </source>
</evidence>
<accession>A0A075HGK5</accession>
<dbReference type="InterPro" id="IPR051344">
    <property type="entry name" value="Vgb"/>
</dbReference>
<keyword evidence="1" id="KW-0472">Membrane</keyword>
<dbReference type="PANTHER" id="PTHR40274:SF3">
    <property type="entry name" value="VIRGINIAMYCIN B LYASE"/>
    <property type="match status" value="1"/>
</dbReference>
<proteinExistence type="predicted"/>
<reference evidence="2" key="1">
    <citation type="journal article" date="2014" name="Genome Biol. Evol.">
        <title>Pangenome evidence for extensive interdomain horizontal transfer affecting lineage core and shell genes in uncultured planktonic thaumarchaeota and euryarchaeota.</title>
        <authorList>
            <person name="Deschamps P."/>
            <person name="Zivanovic Y."/>
            <person name="Moreira D."/>
            <person name="Rodriguez-Valera F."/>
            <person name="Lopez-Garcia P."/>
        </authorList>
    </citation>
    <scope>NUCLEOTIDE SEQUENCE</scope>
</reference>